<accession>A0A4R3M9E4</accession>
<dbReference type="PANTHER" id="PTHR30511:SF0">
    <property type="entry name" value="ALANINE RACEMASE, CATABOLIC-RELATED"/>
    <property type="match status" value="1"/>
</dbReference>
<evidence type="ECO:0000313" key="10">
    <source>
        <dbReference type="EMBL" id="TCT07995.1"/>
    </source>
</evidence>
<evidence type="ECO:0000256" key="4">
    <source>
        <dbReference type="ARBA" id="ARBA00022898"/>
    </source>
</evidence>
<dbReference type="CDD" id="cd00430">
    <property type="entry name" value="PLPDE_III_AR"/>
    <property type="match status" value="1"/>
</dbReference>
<dbReference type="SUPFAM" id="SSF51419">
    <property type="entry name" value="PLP-binding barrel"/>
    <property type="match status" value="1"/>
</dbReference>
<feature type="domain" description="Alanine racemase C-terminal" evidence="9">
    <location>
        <begin position="236"/>
        <end position="362"/>
    </location>
</feature>
<dbReference type="InterPro" id="IPR000821">
    <property type="entry name" value="Ala_racemase"/>
</dbReference>
<name>A0A4R3M9E4_9HYPH</name>
<dbReference type="PRINTS" id="PR00992">
    <property type="entry name" value="ALARACEMASE"/>
</dbReference>
<dbReference type="PANTHER" id="PTHR30511">
    <property type="entry name" value="ALANINE RACEMASE"/>
    <property type="match status" value="1"/>
</dbReference>
<dbReference type="Gene3D" id="3.20.20.10">
    <property type="entry name" value="Alanine racemase"/>
    <property type="match status" value="1"/>
</dbReference>
<evidence type="ECO:0000256" key="5">
    <source>
        <dbReference type="ARBA" id="ARBA00023235"/>
    </source>
</evidence>
<keyword evidence="11" id="KW-1185">Reference proteome</keyword>
<sequence length="393" mass="41457">MTQDSLPGDRPSLLIDLGAVARNYLVARDAFTGASLGAVVKKDAYGLGAARIAPLLHRLGCRDFWVADLEEAVDLRRVLPDGRIFVLHGLTSHDPAAFAAIGAVPVLLGMEEIARAAACAGRPQVALHLDTGLNRLGIGRAEVRALAAAPEVLARLDIAAHVTHLAFFSDPVARENRWQWLRFRAWTRHLPPAPLSFCASAGVFGPPERHVDLARVGSALYGVDTTPRRPQPIVPAATLSAPIVKVDTVRAGTRVGYGGAYCAPGPRRLAHVAAGYAAGIPFTFRKPAHVLIDGHRAQIVAGTAMSLMTVDVTDLPPDSARPGARAILFGPDHPVTALAEAAGLAPNVVMVAAGRGVRRVYRDPPLPRAGVLQPSGPRTRADDERIAGADGDL</sequence>
<gene>
    <name evidence="10" type="ORF">EDC64_101514</name>
</gene>
<evidence type="ECO:0000256" key="1">
    <source>
        <dbReference type="ARBA" id="ARBA00000316"/>
    </source>
</evidence>
<feature type="region of interest" description="Disordered" evidence="8">
    <location>
        <begin position="364"/>
        <end position="393"/>
    </location>
</feature>
<feature type="binding site" evidence="7">
    <location>
        <position position="135"/>
    </location>
    <ligand>
        <name>substrate</name>
    </ligand>
</feature>
<evidence type="ECO:0000256" key="7">
    <source>
        <dbReference type="PIRSR" id="PIRSR600821-52"/>
    </source>
</evidence>
<keyword evidence="4 6" id="KW-0663">Pyridoxal phosphate</keyword>
<comment type="caution">
    <text evidence="10">The sequence shown here is derived from an EMBL/GenBank/DDBJ whole genome shotgun (WGS) entry which is preliminary data.</text>
</comment>
<comment type="cofactor">
    <cofactor evidence="2 6">
        <name>pyridoxal 5'-phosphate</name>
        <dbReference type="ChEBI" id="CHEBI:597326"/>
    </cofactor>
</comment>
<keyword evidence="5" id="KW-0413">Isomerase</keyword>
<dbReference type="GO" id="GO:0030632">
    <property type="term" value="P:D-alanine biosynthetic process"/>
    <property type="evidence" value="ECO:0007669"/>
    <property type="project" value="TreeGrafter"/>
</dbReference>
<feature type="binding site" evidence="7">
    <location>
        <position position="305"/>
    </location>
    <ligand>
        <name>substrate</name>
    </ligand>
</feature>
<evidence type="ECO:0000256" key="8">
    <source>
        <dbReference type="SAM" id="MobiDB-lite"/>
    </source>
</evidence>
<organism evidence="10 11">
    <name type="scientific">Aquabacter spiritensis</name>
    <dbReference type="NCBI Taxonomy" id="933073"/>
    <lineage>
        <taxon>Bacteria</taxon>
        <taxon>Pseudomonadati</taxon>
        <taxon>Pseudomonadota</taxon>
        <taxon>Alphaproteobacteria</taxon>
        <taxon>Hyphomicrobiales</taxon>
        <taxon>Xanthobacteraceae</taxon>
        <taxon>Aquabacter</taxon>
    </lineage>
</organism>
<dbReference type="InterPro" id="IPR029066">
    <property type="entry name" value="PLP-binding_barrel"/>
</dbReference>
<evidence type="ECO:0000259" key="9">
    <source>
        <dbReference type="SMART" id="SM01005"/>
    </source>
</evidence>
<dbReference type="SMART" id="SM01005">
    <property type="entry name" value="Ala_racemase_C"/>
    <property type="match status" value="1"/>
</dbReference>
<dbReference type="Pfam" id="PF01168">
    <property type="entry name" value="Ala_racemase_N"/>
    <property type="match status" value="1"/>
</dbReference>
<dbReference type="Pfam" id="PF00842">
    <property type="entry name" value="Ala_racemase_C"/>
    <property type="match status" value="1"/>
</dbReference>
<reference evidence="10 11" key="1">
    <citation type="submission" date="2019-03" db="EMBL/GenBank/DDBJ databases">
        <title>Genomic Encyclopedia of Type Strains, Phase IV (KMG-IV): sequencing the most valuable type-strain genomes for metagenomic binning, comparative biology and taxonomic classification.</title>
        <authorList>
            <person name="Goeker M."/>
        </authorList>
    </citation>
    <scope>NUCLEOTIDE SEQUENCE [LARGE SCALE GENOMIC DNA]</scope>
    <source>
        <strain evidence="10 11">DSM 9035</strain>
    </source>
</reference>
<dbReference type="Proteomes" id="UP000294664">
    <property type="component" value="Unassembled WGS sequence"/>
</dbReference>
<dbReference type="EC" id="5.1.1.1" evidence="3"/>
<dbReference type="SUPFAM" id="SSF50621">
    <property type="entry name" value="Alanine racemase C-terminal domain-like"/>
    <property type="match status" value="1"/>
</dbReference>
<dbReference type="EMBL" id="SMAI01000001">
    <property type="protein sequence ID" value="TCT07995.1"/>
    <property type="molecule type" value="Genomic_DNA"/>
</dbReference>
<dbReference type="InterPro" id="IPR009006">
    <property type="entry name" value="Ala_racemase/Decarboxylase_C"/>
</dbReference>
<dbReference type="GO" id="GO:0005829">
    <property type="term" value="C:cytosol"/>
    <property type="evidence" value="ECO:0007669"/>
    <property type="project" value="TreeGrafter"/>
</dbReference>
<feature type="modified residue" description="N6-(pyridoxal phosphate)lysine" evidence="6">
    <location>
        <position position="41"/>
    </location>
</feature>
<dbReference type="Gene3D" id="2.40.37.10">
    <property type="entry name" value="Lyase, Ornithine Decarboxylase, Chain A, domain 1"/>
    <property type="match status" value="1"/>
</dbReference>
<protein>
    <recommendedName>
        <fullName evidence="3">alanine racemase</fullName>
        <ecNumber evidence="3">5.1.1.1</ecNumber>
    </recommendedName>
</protein>
<dbReference type="RefSeq" id="WP_132029536.1">
    <property type="nucleotide sequence ID" value="NZ_SMAI01000001.1"/>
</dbReference>
<dbReference type="AlphaFoldDB" id="A0A4R3M9E4"/>
<evidence type="ECO:0000256" key="3">
    <source>
        <dbReference type="ARBA" id="ARBA00013089"/>
    </source>
</evidence>
<comment type="catalytic activity">
    <reaction evidence="1">
        <text>L-alanine = D-alanine</text>
        <dbReference type="Rhea" id="RHEA:20249"/>
        <dbReference type="ChEBI" id="CHEBI:57416"/>
        <dbReference type="ChEBI" id="CHEBI:57972"/>
        <dbReference type="EC" id="5.1.1.1"/>
    </reaction>
</comment>
<dbReference type="GO" id="GO:0008784">
    <property type="term" value="F:alanine racemase activity"/>
    <property type="evidence" value="ECO:0007669"/>
    <property type="project" value="UniProtKB-EC"/>
</dbReference>
<evidence type="ECO:0000256" key="2">
    <source>
        <dbReference type="ARBA" id="ARBA00001933"/>
    </source>
</evidence>
<evidence type="ECO:0000256" key="6">
    <source>
        <dbReference type="PIRSR" id="PIRSR600821-50"/>
    </source>
</evidence>
<dbReference type="GO" id="GO:0030170">
    <property type="term" value="F:pyridoxal phosphate binding"/>
    <property type="evidence" value="ECO:0007669"/>
    <property type="project" value="TreeGrafter"/>
</dbReference>
<dbReference type="InterPro" id="IPR011079">
    <property type="entry name" value="Ala_racemase_C"/>
</dbReference>
<proteinExistence type="predicted"/>
<dbReference type="OrthoDB" id="9813814at2"/>
<evidence type="ECO:0000313" key="11">
    <source>
        <dbReference type="Proteomes" id="UP000294664"/>
    </source>
</evidence>
<dbReference type="InterPro" id="IPR001608">
    <property type="entry name" value="Ala_racemase_N"/>
</dbReference>